<dbReference type="Proteomes" id="UP000310095">
    <property type="component" value="Unassembled WGS sequence"/>
</dbReference>
<dbReference type="InterPro" id="IPR030392">
    <property type="entry name" value="S74_ICA"/>
</dbReference>
<name>A0ABY2VJF4_9PSED</name>
<evidence type="ECO:0000259" key="1">
    <source>
        <dbReference type="Pfam" id="PF13884"/>
    </source>
</evidence>
<dbReference type="EMBL" id="VAVY01000002">
    <property type="protein sequence ID" value="TMM63705.1"/>
    <property type="molecule type" value="Genomic_DNA"/>
</dbReference>
<protein>
    <submittedName>
        <fullName evidence="2">Tail fiber domain-containing protein</fullName>
    </submittedName>
</protein>
<evidence type="ECO:0000313" key="3">
    <source>
        <dbReference type="Proteomes" id="UP000310095"/>
    </source>
</evidence>
<dbReference type="Pfam" id="PF13884">
    <property type="entry name" value="Peptidase_S74"/>
    <property type="match status" value="1"/>
</dbReference>
<accession>A0ABY2VJF4</accession>
<dbReference type="InterPro" id="IPR036388">
    <property type="entry name" value="WH-like_DNA-bd_sf"/>
</dbReference>
<comment type="caution">
    <text evidence="2">The sequence shown here is derived from an EMBL/GenBank/DDBJ whole genome shotgun (WGS) entry which is preliminary data.</text>
</comment>
<reference evidence="2 3" key="1">
    <citation type="submission" date="2019-05" db="EMBL/GenBank/DDBJ databases">
        <title>Identification and Biocontrol Activity Analysis of Biocontrol Strain PF-1 Based on Genome-wide Data.</title>
        <authorList>
            <person name="Qi J."/>
        </authorList>
    </citation>
    <scope>NUCLEOTIDE SEQUENCE [LARGE SCALE GENOMIC DNA]</scope>
    <source>
        <strain evidence="2 3">PF-1</strain>
    </source>
</reference>
<feature type="domain" description="Peptidase S74" evidence="1">
    <location>
        <begin position="20"/>
        <end position="63"/>
    </location>
</feature>
<proteinExistence type="predicted"/>
<dbReference type="Gene3D" id="1.10.10.10">
    <property type="entry name" value="Winged helix-like DNA-binding domain superfamily/Winged helix DNA-binding domain"/>
    <property type="match status" value="1"/>
</dbReference>
<keyword evidence="3" id="KW-1185">Reference proteome</keyword>
<gene>
    <name evidence="2" type="ORF">FEF10_10575</name>
</gene>
<dbReference type="RefSeq" id="WP_041774145.1">
    <property type="nucleotide sequence ID" value="NZ_CP022097.2"/>
</dbReference>
<organism evidence="2 3">
    <name type="scientific">Pseudomonas protegens</name>
    <dbReference type="NCBI Taxonomy" id="380021"/>
    <lineage>
        <taxon>Bacteria</taxon>
        <taxon>Pseudomonadati</taxon>
        <taxon>Pseudomonadota</taxon>
        <taxon>Gammaproteobacteria</taxon>
        <taxon>Pseudomonadales</taxon>
        <taxon>Pseudomonadaceae</taxon>
        <taxon>Pseudomonas</taxon>
    </lineage>
</organism>
<evidence type="ECO:0000313" key="2">
    <source>
        <dbReference type="EMBL" id="TMM63705.1"/>
    </source>
</evidence>
<sequence>MSNMPEKNPDLRKLSVVEIDAAKALGKEIGSYRWFAAMEEKGESARDHIGMTAQRAIEVTSSFGLDPFAYGVICHDA</sequence>